<organism evidence="2 3">
    <name type="scientific">Diaporthe helianthi</name>
    <dbReference type="NCBI Taxonomy" id="158607"/>
    <lineage>
        <taxon>Eukaryota</taxon>
        <taxon>Fungi</taxon>
        <taxon>Dikarya</taxon>
        <taxon>Ascomycota</taxon>
        <taxon>Pezizomycotina</taxon>
        <taxon>Sordariomycetes</taxon>
        <taxon>Sordariomycetidae</taxon>
        <taxon>Diaporthales</taxon>
        <taxon>Diaporthaceae</taxon>
        <taxon>Diaporthe</taxon>
    </lineage>
</organism>
<dbReference type="AlphaFoldDB" id="A0A2P5HG58"/>
<accession>A0A2P5HG58</accession>
<keyword evidence="3" id="KW-1185">Reference proteome</keyword>
<sequence>MRQLFWRLNIQQFRNSKYRNRDRVGGSRAKRGREPSIELGIDTDVGGAASASHDVAGPAGTPRPPTFINLTDSRFGLQTDIANQSSTDAEPHPTKEVGIIKDPYRFPDSPRQRASNLENEPKFAVIPTVIDNDNRQVAPVANMEPSAKRPRLGGEDRPSARMSSKKAGKQPAAVGKSRISPRKRKLRNLADCATEHEIEEAIQSPQRSPSPQPEVVGIPTPPEINHAVASDISPPWNSERANPFRATVSEVTDEEFSVTGFVRQLEPEAGLDSGEPSNSFNHAGPSAPAPAPATAPEVIPHASIEDCHPSIEAKPGEMPGLPIRVTSSSIQPETNSVVEVRPMEKRNLRHAAPPSVGQSRVEFTYCVVCRYPELQSIHWKPEGSFRNKKLFELEEELPIDLDWSQFRYLHFRLTAPNTRAEHLVCHGREDEFDFMKRRLAVIIRDCIANTPREKTILVGIDIEPLSDENALKKSAENEAMDFEW</sequence>
<name>A0A2P5HG58_DIAHE</name>
<dbReference type="Proteomes" id="UP000094444">
    <property type="component" value="Unassembled WGS sequence"/>
</dbReference>
<evidence type="ECO:0000313" key="2">
    <source>
        <dbReference type="EMBL" id="POS69239.1"/>
    </source>
</evidence>
<dbReference type="OrthoDB" id="5138733at2759"/>
<feature type="region of interest" description="Disordered" evidence="1">
    <location>
        <begin position="18"/>
        <end position="44"/>
    </location>
</feature>
<comment type="caution">
    <text evidence="2">The sequence shown here is derived from an EMBL/GenBank/DDBJ whole genome shotgun (WGS) entry which is preliminary data.</text>
</comment>
<dbReference type="EMBL" id="MAVT02002504">
    <property type="protein sequence ID" value="POS69239.1"/>
    <property type="molecule type" value="Genomic_DNA"/>
</dbReference>
<reference evidence="2" key="1">
    <citation type="submission" date="2017-09" db="EMBL/GenBank/DDBJ databases">
        <title>Polyketide synthases of a Diaporthe helianthi virulent isolate.</title>
        <authorList>
            <person name="Baroncelli R."/>
        </authorList>
    </citation>
    <scope>NUCLEOTIDE SEQUENCE [LARGE SCALE GENOMIC DNA]</scope>
    <source>
        <strain evidence="2">7/96</strain>
    </source>
</reference>
<evidence type="ECO:0000313" key="3">
    <source>
        <dbReference type="Proteomes" id="UP000094444"/>
    </source>
</evidence>
<gene>
    <name evidence="2" type="ORF">DHEL01_v212367</name>
</gene>
<protein>
    <submittedName>
        <fullName evidence="2">Uncharacterized protein</fullName>
    </submittedName>
</protein>
<dbReference type="InParanoid" id="A0A2P5HG58"/>
<feature type="region of interest" description="Disordered" evidence="1">
    <location>
        <begin position="136"/>
        <end position="187"/>
    </location>
</feature>
<evidence type="ECO:0000256" key="1">
    <source>
        <dbReference type="SAM" id="MobiDB-lite"/>
    </source>
</evidence>
<feature type="region of interest" description="Disordered" evidence="1">
    <location>
        <begin position="268"/>
        <end position="295"/>
    </location>
</feature>
<proteinExistence type="predicted"/>